<evidence type="ECO:0000313" key="2">
    <source>
        <dbReference type="EMBL" id="CBL28881.1"/>
    </source>
</evidence>
<evidence type="ECO:0000313" key="3">
    <source>
        <dbReference type="Proteomes" id="UP000008957"/>
    </source>
</evidence>
<name>A0AB94IYN7_9BACT</name>
<dbReference type="InterPro" id="IPR029063">
    <property type="entry name" value="SAM-dependent_MTases_sf"/>
</dbReference>
<organism evidence="2 3">
    <name type="scientific">Fretibacterium fastidiosum</name>
    <dbReference type="NCBI Taxonomy" id="651822"/>
    <lineage>
        <taxon>Bacteria</taxon>
        <taxon>Thermotogati</taxon>
        <taxon>Synergistota</taxon>
        <taxon>Synergistia</taxon>
        <taxon>Synergistales</taxon>
        <taxon>Aminobacteriaceae</taxon>
        <taxon>Fretibacterium</taxon>
    </lineage>
</organism>
<dbReference type="KEGG" id="sbr:SY1_21520"/>
<protein>
    <submittedName>
        <fullName evidence="2">Methyltransferase domain</fullName>
    </submittedName>
</protein>
<dbReference type="Pfam" id="PF13489">
    <property type="entry name" value="Methyltransf_23"/>
    <property type="match status" value="1"/>
</dbReference>
<gene>
    <name evidence="2" type="ORF">SY1_21520</name>
</gene>
<dbReference type="Proteomes" id="UP000008957">
    <property type="component" value="Chromosome"/>
</dbReference>
<dbReference type="RefSeq" id="WP_015557028.1">
    <property type="nucleotide sequence ID" value="NC_021038.1"/>
</dbReference>
<dbReference type="GO" id="GO:0008168">
    <property type="term" value="F:methyltransferase activity"/>
    <property type="evidence" value="ECO:0007669"/>
    <property type="project" value="UniProtKB-KW"/>
</dbReference>
<dbReference type="SUPFAM" id="SSF53335">
    <property type="entry name" value="S-adenosyl-L-methionine-dependent methyltransferases"/>
    <property type="match status" value="1"/>
</dbReference>
<accession>A0AB94IYN7</accession>
<reference evidence="2 3" key="2">
    <citation type="submission" date="2010-03" db="EMBL/GenBank/DDBJ databases">
        <authorList>
            <person name="Pajon A."/>
        </authorList>
    </citation>
    <scope>NUCLEOTIDE SEQUENCE [LARGE SCALE GENOMIC DNA]</scope>
    <source>
        <strain evidence="2 3">SGP1</strain>
    </source>
</reference>
<evidence type="ECO:0000256" key="1">
    <source>
        <dbReference type="ARBA" id="ARBA00022679"/>
    </source>
</evidence>
<keyword evidence="3" id="KW-1185">Reference proteome</keyword>
<sequence>MAQINCAEKRIVEINASAREQAKAMGIEGYAKSAEVADAWADVIISNNALEHTDYPLKELEELHRVLRPGGKIIFVVPCSNYTYAYKANDINQHLYSWSPMDIGNLFTRAGFHVLESKPYRHKWPPYYRLLARGGRRFFDLCCWLYARWETTWAQVRVVAEK</sequence>
<reference evidence="3" key="1">
    <citation type="submission" date="2010-03" db="EMBL/GenBank/DDBJ databases">
        <title>The genome sequence of Synergistetes sp. SGP1.</title>
        <authorList>
            <consortium name="metaHIT consortium -- http://www.metahit.eu/"/>
            <person name="Pajon A."/>
            <person name="Turner K."/>
            <person name="Parkhill J."/>
            <person name="Wade W."/>
            <person name="Vartoukian S."/>
        </authorList>
    </citation>
    <scope>NUCLEOTIDE SEQUENCE [LARGE SCALE GENOMIC DNA]</scope>
    <source>
        <strain evidence="3">SGP1</strain>
    </source>
</reference>
<dbReference type="EMBL" id="FP929056">
    <property type="protein sequence ID" value="CBL28881.1"/>
    <property type="molecule type" value="Genomic_DNA"/>
</dbReference>
<dbReference type="PANTHER" id="PTHR43861:SF3">
    <property type="entry name" value="PUTATIVE (AFU_ORTHOLOGUE AFUA_2G14390)-RELATED"/>
    <property type="match status" value="1"/>
</dbReference>
<proteinExistence type="predicted"/>
<dbReference type="AlphaFoldDB" id="A0AB94IYN7"/>
<dbReference type="GO" id="GO:0032259">
    <property type="term" value="P:methylation"/>
    <property type="evidence" value="ECO:0007669"/>
    <property type="project" value="UniProtKB-KW"/>
</dbReference>
<keyword evidence="2" id="KW-0489">Methyltransferase</keyword>
<dbReference type="Gene3D" id="3.40.50.150">
    <property type="entry name" value="Vaccinia Virus protein VP39"/>
    <property type="match status" value="1"/>
</dbReference>
<dbReference type="CDD" id="cd02440">
    <property type="entry name" value="AdoMet_MTases"/>
    <property type="match status" value="1"/>
</dbReference>
<keyword evidence="1" id="KW-0808">Transferase</keyword>
<dbReference type="PANTHER" id="PTHR43861">
    <property type="entry name" value="TRANS-ACONITATE 2-METHYLTRANSFERASE-RELATED"/>
    <property type="match status" value="1"/>
</dbReference>